<evidence type="ECO:0000256" key="2">
    <source>
        <dbReference type="ARBA" id="ARBA00022670"/>
    </source>
</evidence>
<evidence type="ECO:0000259" key="5">
    <source>
        <dbReference type="PROSITE" id="PS50600"/>
    </source>
</evidence>
<dbReference type="InterPro" id="IPR003653">
    <property type="entry name" value="Peptidase_C48_C"/>
</dbReference>
<accession>A0A1I7YG33</accession>
<dbReference type="InterPro" id="IPR038765">
    <property type="entry name" value="Papain-like_cys_pep_sf"/>
</dbReference>
<keyword evidence="3" id="KW-0378">Hydrolase</keyword>
<proteinExistence type="inferred from homology"/>
<name>A0A1I7YG33_9BILA</name>
<dbReference type="GO" id="GO:0008234">
    <property type="term" value="F:cysteine-type peptidase activity"/>
    <property type="evidence" value="ECO:0007669"/>
    <property type="project" value="InterPro"/>
</dbReference>
<protein>
    <submittedName>
        <fullName evidence="7">ULP_PROTEASE domain-containing protein</fullName>
    </submittedName>
</protein>
<feature type="domain" description="Ubiquitin-like protease family profile" evidence="5">
    <location>
        <begin position="322"/>
        <end position="483"/>
    </location>
</feature>
<evidence type="ECO:0000313" key="6">
    <source>
        <dbReference type="Proteomes" id="UP000095287"/>
    </source>
</evidence>
<evidence type="ECO:0000256" key="4">
    <source>
        <dbReference type="SAM" id="MobiDB-lite"/>
    </source>
</evidence>
<feature type="region of interest" description="Disordered" evidence="4">
    <location>
        <begin position="236"/>
        <end position="288"/>
    </location>
</feature>
<feature type="region of interest" description="Disordered" evidence="4">
    <location>
        <begin position="530"/>
        <end position="564"/>
    </location>
</feature>
<feature type="region of interest" description="Disordered" evidence="4">
    <location>
        <begin position="630"/>
        <end position="668"/>
    </location>
</feature>
<dbReference type="PROSITE" id="PS50600">
    <property type="entry name" value="ULP_PROTEASE"/>
    <property type="match status" value="1"/>
</dbReference>
<dbReference type="AlphaFoldDB" id="A0A1I7YG33"/>
<evidence type="ECO:0000256" key="3">
    <source>
        <dbReference type="ARBA" id="ARBA00022801"/>
    </source>
</evidence>
<dbReference type="GO" id="GO:0006508">
    <property type="term" value="P:proteolysis"/>
    <property type="evidence" value="ECO:0007669"/>
    <property type="project" value="UniProtKB-KW"/>
</dbReference>
<dbReference type="Pfam" id="PF02902">
    <property type="entry name" value="Peptidase_C48"/>
    <property type="match status" value="1"/>
</dbReference>
<comment type="similarity">
    <text evidence="1">Belongs to the peptidase C48 family.</text>
</comment>
<evidence type="ECO:0000313" key="7">
    <source>
        <dbReference type="WBParaSite" id="L893_g1598.t1"/>
    </source>
</evidence>
<dbReference type="Proteomes" id="UP000095287">
    <property type="component" value="Unplaced"/>
</dbReference>
<feature type="compositionally biased region" description="Polar residues" evidence="4">
    <location>
        <begin position="636"/>
        <end position="654"/>
    </location>
</feature>
<dbReference type="SUPFAM" id="SSF54001">
    <property type="entry name" value="Cysteine proteinases"/>
    <property type="match status" value="1"/>
</dbReference>
<organism evidence="6 7">
    <name type="scientific">Steinernema glaseri</name>
    <dbReference type="NCBI Taxonomy" id="37863"/>
    <lineage>
        <taxon>Eukaryota</taxon>
        <taxon>Metazoa</taxon>
        <taxon>Ecdysozoa</taxon>
        <taxon>Nematoda</taxon>
        <taxon>Chromadorea</taxon>
        <taxon>Rhabditida</taxon>
        <taxon>Tylenchina</taxon>
        <taxon>Panagrolaimomorpha</taxon>
        <taxon>Strongyloidoidea</taxon>
        <taxon>Steinernematidae</taxon>
        <taxon>Steinernema</taxon>
    </lineage>
</organism>
<evidence type="ECO:0000256" key="1">
    <source>
        <dbReference type="ARBA" id="ARBA00005234"/>
    </source>
</evidence>
<feature type="compositionally biased region" description="Basic and acidic residues" evidence="4">
    <location>
        <begin position="584"/>
        <end position="602"/>
    </location>
</feature>
<feature type="region of interest" description="Disordered" evidence="4">
    <location>
        <begin position="578"/>
        <end position="609"/>
    </location>
</feature>
<keyword evidence="2" id="KW-0645">Protease</keyword>
<keyword evidence="6" id="KW-1185">Reference proteome</keyword>
<sequence>MSQQRRSPLPTGPSVRNGRPLCVRGATRTLQLGSVRTASARAVNPLRIRSNDLSYAKVASFRVRQEARVRVQLSITAPIEGSGLLVVTEGQMPTSVCGKVRLTAESLLGPKREMETVTCKGINAEYGFSRMRTWTMATKKREFTITRPTETQGWAVVLPKYADDEKKAKHDKMLMEAEADRRWDFRLDRAKFLYNRVVNGEDGELGDALEEEKEPKKKKPLPRPAVTISMAVLKEDKAREHRPQSLHGGGAPSKRSRAAKIGFGKKKTTDPVQPTVSAPTEEAKEDVPVEEGNMTVDAERSQAILFTPGEDYDEEKRDVWRSATLDETVGTFAPGMWLSDTAIVRYLMMEVCKIWRFIIIVTVVSTRIPLPPDQFFKVTFLSKSSFDRVVIPIYVPDHWATSILDIQNHEIVIYDSLPNHSMQYMCHVEKKLQEVAAVLINERFDNGSRPEDIRLLTAPRDRQTTQLDGHSCGIFAIYNSLKYLDTVPQPLQGQTPIADVRLPDDVSPDSLRANYMALLREHLQAEQVSEHIRPLKRRGIRPANPATPAKIPRAEDDAPSTSTTQVAATLSAINLADDASSAVDRPEKKRVSLEGMSEEEKKEHRRKEKCLWRERNREEALQQAALWRAKNRDRVNATQNSQRSQNRADFNQKQSQRRMTQRLSTGKEFCMKIRKHPAI</sequence>
<dbReference type="WBParaSite" id="L893_g1598.t1">
    <property type="protein sequence ID" value="L893_g1598.t1"/>
    <property type="gene ID" value="L893_g1598"/>
</dbReference>
<dbReference type="Gene3D" id="3.40.395.10">
    <property type="entry name" value="Adenoviral Proteinase, Chain A"/>
    <property type="match status" value="1"/>
</dbReference>
<feature type="compositionally biased region" description="Basic residues" evidence="4">
    <location>
        <begin position="254"/>
        <end position="266"/>
    </location>
</feature>
<reference evidence="7" key="1">
    <citation type="submission" date="2016-11" db="UniProtKB">
        <authorList>
            <consortium name="WormBaseParasite"/>
        </authorList>
    </citation>
    <scope>IDENTIFICATION</scope>
</reference>